<evidence type="ECO:0000256" key="10">
    <source>
        <dbReference type="ARBA" id="ARBA00033171"/>
    </source>
</evidence>
<evidence type="ECO:0000256" key="11">
    <source>
        <dbReference type="ARBA" id="ARBA00048179"/>
    </source>
</evidence>
<dbReference type="PANTHER" id="PTHR31528">
    <property type="entry name" value="4-AMINO-5-HYDROXYMETHYL-2-METHYLPYRIMIDINE PHOSPHATE SYNTHASE THI11-RELATED"/>
    <property type="match status" value="1"/>
</dbReference>
<keyword evidence="14" id="KW-1185">Reference proteome</keyword>
<keyword evidence="7" id="KW-0663">Pyridoxal phosphate</keyword>
<organism evidence="13 14">
    <name type="scientific">Candidatus Nitrotoga fabula</name>
    <dbReference type="NCBI Taxonomy" id="2182327"/>
    <lineage>
        <taxon>Bacteria</taxon>
        <taxon>Pseudomonadati</taxon>
        <taxon>Pseudomonadota</taxon>
        <taxon>Betaproteobacteria</taxon>
        <taxon>Nitrosomonadales</taxon>
        <taxon>Gallionellaceae</taxon>
        <taxon>Candidatus Nitrotoga</taxon>
    </lineage>
</organism>
<name>A0A916F9E1_9PROT</name>
<feature type="domain" description="SsuA/THI5-like" evidence="12">
    <location>
        <begin position="52"/>
        <end position="260"/>
    </location>
</feature>
<evidence type="ECO:0000256" key="8">
    <source>
        <dbReference type="ARBA" id="ARBA00022977"/>
    </source>
</evidence>
<accession>A0A916F9E1</accession>
<evidence type="ECO:0000256" key="3">
    <source>
        <dbReference type="ARBA" id="ARBA00009406"/>
    </source>
</evidence>
<evidence type="ECO:0000313" key="14">
    <source>
        <dbReference type="Proteomes" id="UP000675882"/>
    </source>
</evidence>
<dbReference type="Proteomes" id="UP000675882">
    <property type="component" value="Unassembled WGS sequence"/>
</dbReference>
<evidence type="ECO:0000256" key="7">
    <source>
        <dbReference type="ARBA" id="ARBA00022898"/>
    </source>
</evidence>
<evidence type="ECO:0000256" key="4">
    <source>
        <dbReference type="ARBA" id="ARBA00011738"/>
    </source>
</evidence>
<dbReference type="InterPro" id="IPR015168">
    <property type="entry name" value="SsuA/THI5"/>
</dbReference>
<dbReference type="EMBL" id="CAJNBL010000003">
    <property type="protein sequence ID" value="CAE6690215.1"/>
    <property type="molecule type" value="Genomic_DNA"/>
</dbReference>
<dbReference type="InterPro" id="IPR027939">
    <property type="entry name" value="NMT1/THI5"/>
</dbReference>
<comment type="catalytic activity">
    <reaction evidence="11">
        <text>N(6)-(pyridoxal phosphate)-L-lysyl-[4-amino-5-hydroxymethyl-2-methylpyrimidine phosphate synthase] + L-histidyl-[4-amino-5-hydroxymethyl-2-methylpyrimidine phosphate synthase] + 2 Fe(3+) + 4 H2O = L-lysyl-[4-amino-5-hydroxymethyl-2-methylpyrimidine phosphate synthase] + (2S)-2-amino-5-hydroxy-4-oxopentanoyl-[4-amino-5-hydroxymethyl-2-methylpyrimidine phosphate synthase] + 4-amino-2-methyl-5-(phosphooxymethyl)pyrimidine + 3-oxopropanoate + 2 Fe(2+) + 2 H(+)</text>
        <dbReference type="Rhea" id="RHEA:65756"/>
        <dbReference type="Rhea" id="RHEA-COMP:16892"/>
        <dbReference type="Rhea" id="RHEA-COMP:16893"/>
        <dbReference type="Rhea" id="RHEA-COMP:16894"/>
        <dbReference type="Rhea" id="RHEA-COMP:16895"/>
        <dbReference type="ChEBI" id="CHEBI:15377"/>
        <dbReference type="ChEBI" id="CHEBI:15378"/>
        <dbReference type="ChEBI" id="CHEBI:29033"/>
        <dbReference type="ChEBI" id="CHEBI:29034"/>
        <dbReference type="ChEBI" id="CHEBI:29969"/>
        <dbReference type="ChEBI" id="CHEBI:29979"/>
        <dbReference type="ChEBI" id="CHEBI:33190"/>
        <dbReference type="ChEBI" id="CHEBI:58354"/>
        <dbReference type="ChEBI" id="CHEBI:143915"/>
        <dbReference type="ChEBI" id="CHEBI:157692"/>
    </reaction>
    <physiologicalReaction direction="left-to-right" evidence="11">
        <dbReference type="Rhea" id="RHEA:65757"/>
    </physiologicalReaction>
</comment>
<dbReference type="PANTHER" id="PTHR31528:SF1">
    <property type="entry name" value="4-AMINO-5-HYDROXYMETHYL-2-METHYLPYRIMIDINE PHOSPHATE SYNTHASE THI11-RELATED"/>
    <property type="match status" value="1"/>
</dbReference>
<keyword evidence="5" id="KW-0808">Transferase</keyword>
<dbReference type="Pfam" id="PF09084">
    <property type="entry name" value="NMT1"/>
    <property type="match status" value="1"/>
</dbReference>
<dbReference type="GO" id="GO:0009228">
    <property type="term" value="P:thiamine biosynthetic process"/>
    <property type="evidence" value="ECO:0007669"/>
    <property type="project" value="UniProtKB-KW"/>
</dbReference>
<evidence type="ECO:0000259" key="12">
    <source>
        <dbReference type="Pfam" id="PF09084"/>
    </source>
</evidence>
<protein>
    <recommendedName>
        <fullName evidence="10">Thiamine pyrimidine synthase</fullName>
    </recommendedName>
</protein>
<reference evidence="13" key="1">
    <citation type="submission" date="2021-02" db="EMBL/GenBank/DDBJ databases">
        <authorList>
            <person name="Han P."/>
        </authorList>
    </citation>
    <scope>NUCLEOTIDE SEQUENCE</scope>
    <source>
        <strain evidence="13">Candidatus Nitrotoga sp. ZN8</strain>
    </source>
</reference>
<sequence>MIWYPNQTRRQSYLLISWIFVLLLAVFFLPRLVAAGTPLKSATLMPLWSPQAQFAGYYVALEKGIYARYGIDLKILRAGPGHSPADALRKGTTDFAVLWLTTALQHRIAGTHLVNLAQINQRSSMMLISRKTSGIHSIADMEGKKVGLWEGDVSIPPRAIFARNRTKVREVRQSHSVNLFLRGGIDVTSAMWYNEYHTIINSGIDPEELNVMFLRDQGMNFLEDGIYTMNKTLQKDPSLAAAFVDASLEGWRYAFDHPDETLDIVIKYMREAHLPANRVQQKWMLDRMRDLMMPVRPTGKMGFLAEQDYEAVGLVMQENGLIRKYPAYRDFVWRANAVQK</sequence>
<evidence type="ECO:0000256" key="6">
    <source>
        <dbReference type="ARBA" id="ARBA00022723"/>
    </source>
</evidence>
<comment type="caution">
    <text evidence="13">The sequence shown here is derived from an EMBL/GenBank/DDBJ whole genome shotgun (WGS) entry which is preliminary data.</text>
</comment>
<evidence type="ECO:0000313" key="13">
    <source>
        <dbReference type="EMBL" id="CAE6690215.1"/>
    </source>
</evidence>
<dbReference type="Gene3D" id="3.40.190.10">
    <property type="entry name" value="Periplasmic binding protein-like II"/>
    <property type="match status" value="2"/>
</dbReference>
<comment type="pathway">
    <text evidence="2">Cofactor biosynthesis; thiamine diphosphate biosynthesis.</text>
</comment>
<gene>
    <name evidence="13" type="ORF">NTGZN8_110007</name>
</gene>
<dbReference type="AlphaFoldDB" id="A0A916F9E1"/>
<dbReference type="GO" id="GO:0016740">
    <property type="term" value="F:transferase activity"/>
    <property type="evidence" value="ECO:0007669"/>
    <property type="project" value="UniProtKB-KW"/>
</dbReference>
<evidence type="ECO:0000256" key="1">
    <source>
        <dbReference type="ARBA" id="ARBA00003469"/>
    </source>
</evidence>
<keyword evidence="9" id="KW-0408">Iron</keyword>
<evidence type="ECO:0000256" key="9">
    <source>
        <dbReference type="ARBA" id="ARBA00023004"/>
    </source>
</evidence>
<keyword evidence="8" id="KW-0784">Thiamine biosynthesis</keyword>
<comment type="function">
    <text evidence="1">Responsible for the formation of the pyrimidine heterocycle in the thiamine biosynthesis pathway. Catalyzes the formation of hydroxymethylpyrimidine phosphate (HMP-P) from histidine and pyridoxal phosphate (PLP). The protein uses PLP and the active site histidine to form HMP-P, generating an inactive enzyme. The enzyme can only undergo a single turnover, which suggests it is a suicide enzyme.</text>
</comment>
<evidence type="ECO:0000256" key="5">
    <source>
        <dbReference type="ARBA" id="ARBA00022679"/>
    </source>
</evidence>
<dbReference type="GO" id="GO:0046872">
    <property type="term" value="F:metal ion binding"/>
    <property type="evidence" value="ECO:0007669"/>
    <property type="project" value="UniProtKB-KW"/>
</dbReference>
<dbReference type="RefSeq" id="WP_213035009.1">
    <property type="nucleotide sequence ID" value="NZ_CAJNBL010000003.1"/>
</dbReference>
<evidence type="ECO:0000256" key="2">
    <source>
        <dbReference type="ARBA" id="ARBA00004948"/>
    </source>
</evidence>
<proteinExistence type="inferred from homology"/>
<dbReference type="SUPFAM" id="SSF53850">
    <property type="entry name" value="Periplasmic binding protein-like II"/>
    <property type="match status" value="1"/>
</dbReference>
<keyword evidence="6" id="KW-0479">Metal-binding</keyword>
<comment type="subunit">
    <text evidence="4">Homodimer.</text>
</comment>
<comment type="similarity">
    <text evidence="3">Belongs to the NMT1/THI5 family.</text>
</comment>